<dbReference type="GO" id="GO:0008270">
    <property type="term" value="F:zinc ion binding"/>
    <property type="evidence" value="ECO:0007669"/>
    <property type="project" value="UniProtKB-KW"/>
</dbReference>
<dbReference type="InterPro" id="IPR051061">
    <property type="entry name" value="Zinc_finger_trans_reg"/>
</dbReference>
<feature type="domain" description="C2H2-type" evidence="10">
    <location>
        <begin position="63"/>
        <end position="90"/>
    </location>
</feature>
<feature type="domain" description="C2H2-type" evidence="10">
    <location>
        <begin position="164"/>
        <end position="194"/>
    </location>
</feature>
<dbReference type="GO" id="GO:0003700">
    <property type="term" value="F:DNA-binding transcription factor activity"/>
    <property type="evidence" value="ECO:0007669"/>
    <property type="project" value="TreeGrafter"/>
</dbReference>
<reference evidence="11" key="1">
    <citation type="journal article" date="2019" name="Toxins">
        <title>Detection of Abrin-Like and Prepropulchellin-Like Toxin Genes and Transcripts Using Whole Genome Sequencing and Full-Length Transcript Sequencing of Abrus precatorius.</title>
        <authorList>
            <person name="Hovde B.T."/>
            <person name="Daligault H.E."/>
            <person name="Hanschen E.R."/>
            <person name="Kunde Y.A."/>
            <person name="Johnson M.B."/>
            <person name="Starkenburg S.R."/>
            <person name="Johnson S.L."/>
        </authorList>
    </citation>
    <scope>NUCLEOTIDE SEQUENCE [LARGE SCALE GENOMIC DNA]</scope>
</reference>
<dbReference type="InterPro" id="IPR036236">
    <property type="entry name" value="Znf_C2H2_sf"/>
</dbReference>
<keyword evidence="2" id="KW-0479">Metal-binding</keyword>
<dbReference type="SMART" id="SM00355">
    <property type="entry name" value="ZnF_C2H2"/>
    <property type="match status" value="9"/>
</dbReference>
<dbReference type="AlphaFoldDB" id="A0A8B8KG16"/>
<sequence>MGEAMESEEIPKYRDIRRYFCKYCGICRSKKTIITSHINSHHKEEVEKEREEKDPEAGAVKSNTCEECGATFKKHAYLLQHMRSHSLEHWIPDKELQNARGSVFPLDGSVSGWETSCEAPSRMPRSRTVQNERPYVCTVNDCQASYRRKDHLTRHLLLHQGKTFKCPIDNCNLEFTVQGNMKRHVNEIHDDSSINASVKSEQQYLCPEIGCGKVFRFASKLQKHEDSHVKLESVDVVCLEPGCMKHFTNAQCLKAHVKSCHQYVTCDTCGTKQLKKNIKRHLCSHEANSSSETFHCEFKGCVCTFSKKSNLDKHKKAVHFKEKPFVCGFPDCGMRFAYKHVRDNHEKTGKHVFTLGDFERADEQFRSRSRGGRKRICPTVEMLVRKRVTPPSQLEDWLFMQDSE</sequence>
<dbReference type="Pfam" id="PF00096">
    <property type="entry name" value="zf-C2H2"/>
    <property type="match status" value="3"/>
</dbReference>
<name>A0A8B8KG16_ABRPR</name>
<feature type="compositionally biased region" description="Basic and acidic residues" evidence="9">
    <location>
        <begin position="41"/>
        <end position="56"/>
    </location>
</feature>
<dbReference type="PROSITE" id="PS00028">
    <property type="entry name" value="ZINC_FINGER_C2H2_1"/>
    <property type="match status" value="7"/>
</dbReference>
<evidence type="ECO:0000256" key="8">
    <source>
        <dbReference type="PROSITE-ProRule" id="PRU00042"/>
    </source>
</evidence>
<evidence type="ECO:0000256" key="9">
    <source>
        <dbReference type="SAM" id="MobiDB-lite"/>
    </source>
</evidence>
<protein>
    <submittedName>
        <fullName evidence="12">Transcription factor IIIA isoform X1</fullName>
    </submittedName>
</protein>
<comment type="subcellular location">
    <subcellularLocation>
        <location evidence="1">Nucleus</location>
    </subcellularLocation>
</comment>
<reference evidence="12" key="2">
    <citation type="submission" date="2025-08" db="UniProtKB">
        <authorList>
            <consortium name="RefSeq"/>
        </authorList>
    </citation>
    <scope>IDENTIFICATION</scope>
    <source>
        <tissue evidence="12">Young leaves</tissue>
    </source>
</reference>
<dbReference type="GeneID" id="113854980"/>
<dbReference type="OrthoDB" id="427030at2759"/>
<evidence type="ECO:0000256" key="4">
    <source>
        <dbReference type="ARBA" id="ARBA00022833"/>
    </source>
</evidence>
<evidence type="ECO:0000256" key="2">
    <source>
        <dbReference type="ARBA" id="ARBA00022723"/>
    </source>
</evidence>
<evidence type="ECO:0000259" key="10">
    <source>
        <dbReference type="PROSITE" id="PS50157"/>
    </source>
</evidence>
<dbReference type="Gene3D" id="3.30.160.60">
    <property type="entry name" value="Classic Zinc Finger"/>
    <property type="match status" value="5"/>
</dbReference>
<keyword evidence="5" id="KW-0805">Transcription regulation</keyword>
<organism evidence="11 12">
    <name type="scientific">Abrus precatorius</name>
    <name type="common">Indian licorice</name>
    <name type="synonym">Glycine abrus</name>
    <dbReference type="NCBI Taxonomy" id="3816"/>
    <lineage>
        <taxon>Eukaryota</taxon>
        <taxon>Viridiplantae</taxon>
        <taxon>Streptophyta</taxon>
        <taxon>Embryophyta</taxon>
        <taxon>Tracheophyta</taxon>
        <taxon>Spermatophyta</taxon>
        <taxon>Magnoliopsida</taxon>
        <taxon>eudicotyledons</taxon>
        <taxon>Gunneridae</taxon>
        <taxon>Pentapetalae</taxon>
        <taxon>rosids</taxon>
        <taxon>fabids</taxon>
        <taxon>Fabales</taxon>
        <taxon>Fabaceae</taxon>
        <taxon>Papilionoideae</taxon>
        <taxon>50 kb inversion clade</taxon>
        <taxon>NPAAA clade</taxon>
        <taxon>indigoferoid/millettioid clade</taxon>
        <taxon>Abreae</taxon>
        <taxon>Abrus</taxon>
    </lineage>
</organism>
<dbReference type="InterPro" id="IPR013087">
    <property type="entry name" value="Znf_C2H2_type"/>
</dbReference>
<keyword evidence="7" id="KW-0539">Nucleus</keyword>
<keyword evidence="6" id="KW-0804">Transcription</keyword>
<evidence type="ECO:0000256" key="6">
    <source>
        <dbReference type="ARBA" id="ARBA00023163"/>
    </source>
</evidence>
<keyword evidence="3 8" id="KW-0863">Zinc-finger</keyword>
<dbReference type="GO" id="GO:0080084">
    <property type="term" value="F:5S rDNA binding"/>
    <property type="evidence" value="ECO:0007669"/>
    <property type="project" value="TreeGrafter"/>
</dbReference>
<evidence type="ECO:0000313" key="11">
    <source>
        <dbReference type="Proteomes" id="UP000694853"/>
    </source>
</evidence>
<keyword evidence="4" id="KW-0862">Zinc</keyword>
<evidence type="ECO:0000256" key="7">
    <source>
        <dbReference type="ARBA" id="ARBA00023242"/>
    </source>
</evidence>
<keyword evidence="11" id="KW-1185">Reference proteome</keyword>
<gene>
    <name evidence="12" type="primary">LOC113854980</name>
</gene>
<dbReference type="PROSITE" id="PS50157">
    <property type="entry name" value="ZINC_FINGER_C2H2_2"/>
    <property type="match status" value="5"/>
</dbReference>
<dbReference type="SUPFAM" id="SSF57667">
    <property type="entry name" value="beta-beta-alpha zinc fingers"/>
    <property type="match status" value="3"/>
</dbReference>
<evidence type="ECO:0000256" key="1">
    <source>
        <dbReference type="ARBA" id="ARBA00004123"/>
    </source>
</evidence>
<feature type="domain" description="C2H2-type" evidence="10">
    <location>
        <begin position="294"/>
        <end position="324"/>
    </location>
</feature>
<evidence type="ECO:0000313" key="12">
    <source>
        <dbReference type="RefSeq" id="XP_027342163.1"/>
    </source>
</evidence>
<feature type="region of interest" description="Disordered" evidence="9">
    <location>
        <begin position="39"/>
        <end position="60"/>
    </location>
</feature>
<dbReference type="PANTHER" id="PTHR46179">
    <property type="entry name" value="ZINC FINGER PROTEIN"/>
    <property type="match status" value="1"/>
</dbReference>
<proteinExistence type="predicted"/>
<dbReference type="Proteomes" id="UP000694853">
    <property type="component" value="Unplaced"/>
</dbReference>
<feature type="domain" description="C2H2-type" evidence="10">
    <location>
        <begin position="204"/>
        <end position="233"/>
    </location>
</feature>
<dbReference type="GO" id="GO:0006357">
    <property type="term" value="P:regulation of transcription by RNA polymerase II"/>
    <property type="evidence" value="ECO:0007669"/>
    <property type="project" value="TreeGrafter"/>
</dbReference>
<dbReference type="PANTHER" id="PTHR46179:SF13">
    <property type="entry name" value="C2H2-TYPE DOMAIN-CONTAINING PROTEIN"/>
    <property type="match status" value="1"/>
</dbReference>
<accession>A0A8B8KG16</accession>
<dbReference type="GO" id="GO:0005730">
    <property type="term" value="C:nucleolus"/>
    <property type="evidence" value="ECO:0007669"/>
    <property type="project" value="TreeGrafter"/>
</dbReference>
<evidence type="ECO:0000256" key="5">
    <source>
        <dbReference type="ARBA" id="ARBA00023015"/>
    </source>
</evidence>
<feature type="domain" description="C2H2-type" evidence="10">
    <location>
        <begin position="135"/>
        <end position="164"/>
    </location>
</feature>
<evidence type="ECO:0000256" key="3">
    <source>
        <dbReference type="ARBA" id="ARBA00022771"/>
    </source>
</evidence>
<dbReference type="KEGG" id="aprc:113854980"/>
<dbReference type="RefSeq" id="XP_027342163.1">
    <property type="nucleotide sequence ID" value="XM_027486362.1"/>
</dbReference>